<proteinExistence type="predicted"/>
<dbReference type="InterPro" id="IPR036388">
    <property type="entry name" value="WH-like_DNA-bd_sf"/>
</dbReference>
<protein>
    <submittedName>
        <fullName evidence="2">Transcriptional regulator</fullName>
    </submittedName>
</protein>
<dbReference type="SUPFAM" id="SSF46785">
    <property type="entry name" value="Winged helix' DNA-binding domain"/>
    <property type="match status" value="2"/>
</dbReference>
<dbReference type="Proteomes" id="UP000235034">
    <property type="component" value="Unassembled WGS sequence"/>
</dbReference>
<dbReference type="EMBL" id="NMWT01000024">
    <property type="protein sequence ID" value="PLS27465.1"/>
    <property type="molecule type" value="Genomic_DNA"/>
</dbReference>
<dbReference type="AlphaFoldDB" id="A0A2N5IZT1"/>
<dbReference type="Pfam" id="PF13749">
    <property type="entry name" value="HATPase_c_4"/>
    <property type="match status" value="1"/>
</dbReference>
<organism evidence="2 3">
    <name type="scientific">Bifidobacterium parmae</name>
    <dbReference type="NCBI Taxonomy" id="361854"/>
    <lineage>
        <taxon>Bacteria</taxon>
        <taxon>Bacillati</taxon>
        <taxon>Actinomycetota</taxon>
        <taxon>Actinomycetes</taxon>
        <taxon>Bifidobacteriales</taxon>
        <taxon>Bifidobacteriaceae</taxon>
        <taxon>Bifidobacterium</taxon>
    </lineage>
</organism>
<accession>A0A2N5IZT1</accession>
<sequence>MWTDDDIGRVLERLRRQGNDDGRFEAKSCTTDIGNSVWESVSAFANTSGGTLLLGISEKDGFRPVDGFDQNRIVSKLMEGMGDGNPQGARLTNPPEYEIARCEYDGRPFLVVDIHENPVEDKPCYVTAKGPKSGGYRRMDDKDIRLTATEVFEFENATLPSPADRGIVPEATTADLNDEAVERIITVHEGSKALRGTTSRAERMARLNMTDNSGRIRLAGLLAAGQYPQQYYPKLLIDVSVHPDIRKSDPDGPRFVDRVLCDGNMPEAIDQAVETVAKNLRSPTFVVGAGARTDTEIPKEVLREAIANAVIHREYDSRFTGESVAVDVYPDRVEVSNPGGLWGGVTLETIANGISRCRNTTLVQLMHRIPYSREGAVTVEGGGTGIPLIIREMASRALGAPKFEAGPDRFKVTLARYGVEYQRNRQWLENLQVGLDRYEQTIILLLRQRGAMTVGQLHASLRIDSDDIRRILTGLVDKELVQLVGGAYMLIDGGERPIGSEPSACVQVNGLSMAERELLEALSSSKTLSAREIVEMTGRGLPSVRKLLRGLIAAGLVTATAPPSSRNRRYRLASYARR</sequence>
<dbReference type="InterPro" id="IPR007421">
    <property type="entry name" value="Schlafen_AlbA_2_dom"/>
</dbReference>
<reference evidence="2 3" key="1">
    <citation type="submission" date="2017-07" db="EMBL/GenBank/DDBJ databases">
        <title>Bifidobacterium novel species.</title>
        <authorList>
            <person name="Lugli G.A."/>
            <person name="Milani C."/>
            <person name="Duranti S."/>
            <person name="Mangifesta M."/>
        </authorList>
    </citation>
    <scope>NUCLEOTIDE SEQUENCE [LARGE SCALE GENOMIC DNA]</scope>
    <source>
        <strain evidence="2 3">77</strain>
    </source>
</reference>
<dbReference type="Gene3D" id="1.10.10.10">
    <property type="entry name" value="Winged helix-like DNA-binding domain superfamily/Winged helix DNA-binding domain"/>
    <property type="match status" value="2"/>
</dbReference>
<evidence type="ECO:0000313" key="3">
    <source>
        <dbReference type="Proteomes" id="UP000235034"/>
    </source>
</evidence>
<dbReference type="InterPro" id="IPR038461">
    <property type="entry name" value="Schlafen_AlbA_2_dom_sf"/>
</dbReference>
<comment type="caution">
    <text evidence="2">The sequence shown here is derived from an EMBL/GenBank/DDBJ whole genome shotgun (WGS) entry which is preliminary data.</text>
</comment>
<dbReference type="InterPro" id="IPR036390">
    <property type="entry name" value="WH_DNA-bd_sf"/>
</dbReference>
<feature type="domain" description="Schlafen AlbA-2" evidence="1">
    <location>
        <begin position="23"/>
        <end position="143"/>
    </location>
</feature>
<dbReference type="InterPro" id="IPR038475">
    <property type="entry name" value="RecG_C_sf"/>
</dbReference>
<dbReference type="Gene3D" id="3.30.565.60">
    <property type="match status" value="1"/>
</dbReference>
<evidence type="ECO:0000259" key="1">
    <source>
        <dbReference type="Pfam" id="PF04326"/>
    </source>
</evidence>
<dbReference type="PANTHER" id="PTHR30595:SF6">
    <property type="entry name" value="SCHLAFEN ALBA-2 DOMAIN-CONTAINING PROTEIN"/>
    <property type="match status" value="1"/>
</dbReference>
<dbReference type="OrthoDB" id="9805115at2"/>
<keyword evidence="3" id="KW-1185">Reference proteome</keyword>
<evidence type="ECO:0000313" key="2">
    <source>
        <dbReference type="EMBL" id="PLS27465.1"/>
    </source>
</evidence>
<dbReference type="Pfam" id="PF04326">
    <property type="entry name" value="SLFN_AlbA_2"/>
    <property type="match status" value="1"/>
</dbReference>
<dbReference type="Gene3D" id="3.30.950.30">
    <property type="entry name" value="Schlafen, AAA domain"/>
    <property type="match status" value="1"/>
</dbReference>
<dbReference type="RefSeq" id="WP_101622669.1">
    <property type="nucleotide sequence ID" value="NZ_NMWT01000024.1"/>
</dbReference>
<name>A0A2N5IZT1_9BIFI</name>
<dbReference type="PANTHER" id="PTHR30595">
    <property type="entry name" value="GLPR-RELATED TRANSCRIPTIONAL REPRESSOR"/>
    <property type="match status" value="1"/>
</dbReference>
<gene>
    <name evidence="2" type="ORF">Uis4E_1565</name>
</gene>